<dbReference type="OrthoDB" id="1357154at2"/>
<protein>
    <submittedName>
        <fullName evidence="1">Uncharacterized protein</fullName>
    </submittedName>
</protein>
<gene>
    <name evidence="1" type="ORF">HYN86_20200</name>
</gene>
<dbReference type="RefSeq" id="WP_113679684.1">
    <property type="nucleotide sequence ID" value="NZ_CP030261.1"/>
</dbReference>
<dbReference type="EMBL" id="CP030261">
    <property type="protein sequence ID" value="AXB58781.1"/>
    <property type="molecule type" value="Genomic_DNA"/>
</dbReference>
<evidence type="ECO:0000313" key="2">
    <source>
        <dbReference type="Proteomes" id="UP000251561"/>
    </source>
</evidence>
<sequence>MKKVYFLFYILYACFIYGQNASNPLVIFNGKNIGYKNPEDVLKTIKKQDLATLGIFKGDTEDALKKYGSNSGVVVITTKKFILDAFYKNNIENSPLKKEIPTTDILSKIGIIGSKAENKNQPYEELSKYINIDLSVDSALKIASITFIKPVDAVKMNSEWKFGAIEIMSTLDR</sequence>
<reference evidence="1 2" key="1">
    <citation type="submission" date="2018-06" db="EMBL/GenBank/DDBJ databases">
        <title>Genome sequencing of Flavobacterium.</title>
        <authorList>
            <person name="Baek M.-G."/>
            <person name="Yi H."/>
        </authorList>
    </citation>
    <scope>NUCLEOTIDE SEQUENCE [LARGE SCALE GENOMIC DNA]</scope>
    <source>
        <strain evidence="1 2">HYN0086</strain>
    </source>
</reference>
<dbReference type="AlphaFoldDB" id="A0A344LXY9"/>
<name>A0A344LXY9_9FLAO</name>
<keyword evidence="2" id="KW-1185">Reference proteome</keyword>
<dbReference type="Proteomes" id="UP000251561">
    <property type="component" value="Chromosome"/>
</dbReference>
<dbReference type="KEGG" id="ffl:HYN86_20200"/>
<organism evidence="1 2">
    <name type="scientific">Flavobacterium fluviale</name>
    <dbReference type="NCBI Taxonomy" id="2249356"/>
    <lineage>
        <taxon>Bacteria</taxon>
        <taxon>Pseudomonadati</taxon>
        <taxon>Bacteroidota</taxon>
        <taxon>Flavobacteriia</taxon>
        <taxon>Flavobacteriales</taxon>
        <taxon>Flavobacteriaceae</taxon>
        <taxon>Flavobacterium</taxon>
    </lineage>
</organism>
<proteinExistence type="predicted"/>
<evidence type="ECO:0000313" key="1">
    <source>
        <dbReference type="EMBL" id="AXB58781.1"/>
    </source>
</evidence>
<accession>A0A344LXY9</accession>